<evidence type="ECO:0000256" key="3">
    <source>
        <dbReference type="ARBA" id="ARBA00022729"/>
    </source>
</evidence>
<dbReference type="EMBL" id="JASXSZ010000001">
    <property type="protein sequence ID" value="MDL9978769.1"/>
    <property type="molecule type" value="Genomic_DNA"/>
</dbReference>
<dbReference type="RefSeq" id="WP_286287473.1">
    <property type="nucleotide sequence ID" value="NZ_JASXSZ010000001.1"/>
</dbReference>
<gene>
    <name evidence="5" type="ORF">QSV35_05465</name>
</gene>
<evidence type="ECO:0000313" key="5">
    <source>
        <dbReference type="EMBL" id="MDL9978769.1"/>
    </source>
</evidence>
<dbReference type="PROSITE" id="PS51257">
    <property type="entry name" value="PROKAR_LIPOPROTEIN"/>
    <property type="match status" value="1"/>
</dbReference>
<dbReference type="SUPFAM" id="SSF53850">
    <property type="entry name" value="Periplasmic binding protein-like II"/>
    <property type="match status" value="1"/>
</dbReference>
<keyword evidence="2" id="KW-0408">Iron</keyword>
<dbReference type="InterPro" id="IPR026045">
    <property type="entry name" value="Ferric-bd"/>
</dbReference>
<reference evidence="5 6" key="1">
    <citation type="submission" date="2023-06" db="EMBL/GenBank/DDBJ databases">
        <title>Microbacterium sp. nov., isolated from a waste landfill.</title>
        <authorList>
            <person name="Wen W."/>
        </authorList>
    </citation>
    <scope>NUCLEOTIDE SEQUENCE [LARGE SCALE GENOMIC DNA]</scope>
    <source>
        <strain evidence="5 6">ASV49</strain>
    </source>
</reference>
<comment type="similarity">
    <text evidence="1">Belongs to the bacterial solute-binding protein 1 family.</text>
</comment>
<evidence type="ECO:0000313" key="6">
    <source>
        <dbReference type="Proteomes" id="UP001235064"/>
    </source>
</evidence>
<feature type="chain" id="PRO_5045448460" evidence="4">
    <location>
        <begin position="32"/>
        <end position="348"/>
    </location>
</feature>
<feature type="signal peptide" evidence="4">
    <location>
        <begin position="1"/>
        <end position="31"/>
    </location>
</feature>
<comment type="caution">
    <text evidence="5">The sequence shown here is derived from an EMBL/GenBank/DDBJ whole genome shotgun (WGS) entry which is preliminary data.</text>
</comment>
<dbReference type="PANTHER" id="PTHR30006">
    <property type="entry name" value="THIAMINE-BINDING PERIPLASMIC PROTEIN-RELATED"/>
    <property type="match status" value="1"/>
</dbReference>
<protein>
    <submittedName>
        <fullName evidence="5">Iron ABC transporter substrate-binding protein</fullName>
    </submittedName>
</protein>
<dbReference type="PIRSF" id="PIRSF002825">
    <property type="entry name" value="CfbpA"/>
    <property type="match status" value="1"/>
</dbReference>
<name>A0ABT7MWE0_9MICO</name>
<keyword evidence="6" id="KW-1185">Reference proteome</keyword>
<accession>A0ABT7MWE0</accession>
<evidence type="ECO:0000256" key="4">
    <source>
        <dbReference type="SAM" id="SignalP"/>
    </source>
</evidence>
<dbReference type="PANTHER" id="PTHR30006:SF15">
    <property type="entry name" value="IRON-UTILIZATION PERIPLASMIC PROTEIN"/>
    <property type="match status" value="1"/>
</dbReference>
<organism evidence="5 6">
    <name type="scientific">Microbacterium candidum</name>
    <dbReference type="NCBI Taxonomy" id="3041922"/>
    <lineage>
        <taxon>Bacteria</taxon>
        <taxon>Bacillati</taxon>
        <taxon>Actinomycetota</taxon>
        <taxon>Actinomycetes</taxon>
        <taxon>Micrococcales</taxon>
        <taxon>Microbacteriaceae</taxon>
        <taxon>Microbacterium</taxon>
    </lineage>
</organism>
<dbReference type="Pfam" id="PF13343">
    <property type="entry name" value="SBP_bac_6"/>
    <property type="match status" value="1"/>
</dbReference>
<dbReference type="CDD" id="cd13543">
    <property type="entry name" value="PBP2_Fbp"/>
    <property type="match status" value="1"/>
</dbReference>
<sequence>MNRRTRPLLTIAAAVAAALALTSCSSSPATSASGASGSDETITVYNAQHEELTKAWVDAFTAATGIKVAVRNGEDPEMAQQLIQEGKNSPADVFLTENSPAMSAVENAGLLAAPGAEAVKNVPAEYAPSSKKWVGIAARSTVFAYDKSKLSEKDLPASLLDLAKPEWKGRWAASPTGADFQAIVSALVELKGEKVASEWLAAMKTNAQAYKGNSTAMKAVNAGQVDGAVIYHYYWYGDQAGTGENSKNVGLHFFKNQDPGAFVSVSGGGVLAASKHQAAAQKFLAFITGVEGQKILQSGSVSFEYPVGSAVAANEKLPALTDLEAPKVDPGTLNSKQVTHLMTAAGLL</sequence>
<proteinExistence type="inferred from homology"/>
<dbReference type="Proteomes" id="UP001235064">
    <property type="component" value="Unassembled WGS sequence"/>
</dbReference>
<keyword evidence="2" id="KW-0406">Ion transport</keyword>
<keyword evidence="3 4" id="KW-0732">Signal</keyword>
<keyword evidence="2" id="KW-0813">Transport</keyword>
<dbReference type="Gene3D" id="3.40.190.10">
    <property type="entry name" value="Periplasmic binding protein-like II"/>
    <property type="match status" value="2"/>
</dbReference>
<keyword evidence="2" id="KW-0410">Iron transport</keyword>
<evidence type="ECO:0000256" key="1">
    <source>
        <dbReference type="ARBA" id="ARBA00008520"/>
    </source>
</evidence>
<evidence type="ECO:0000256" key="2">
    <source>
        <dbReference type="ARBA" id="ARBA00022496"/>
    </source>
</evidence>